<keyword evidence="6" id="KW-1185">Reference proteome</keyword>
<sequence length="324" mass="36080">MFLSSKCASIAQPVVPCLKLNGDAHWAIGANDLQQPAHRQVQGLFLESVFNRYSTDKHLDNLNIRCLNGLMTELLYYDLKESKMVAPGLATQVSRELGRRIVSGSYAEGGLIDDENKLAERFSVSKSVVREAVKLLVGKGLLDVRRGSGTRVCERRRWMLLDDDVLAWHQAVTPKPQFLSQLMDIRLMMEPKAAMWAAEFGTQSAHDEIEHAHSKMEAEAKSVEDFVVADALFHRAILRAADNEFLLNLEGVIFSALLSSIKLTNADPRENASSIPVHRAVMDAILSRDADAAEQQMRAHLDDTIARLSVAVKGFEPRYKPSQT</sequence>
<dbReference type="EMBL" id="CP018632">
    <property type="protein sequence ID" value="ASJ70759.1"/>
    <property type="molecule type" value="Genomic_DNA"/>
</dbReference>
<dbReference type="Gene3D" id="1.10.10.10">
    <property type="entry name" value="Winged helix-like DNA-binding domain superfamily/Winged helix DNA-binding domain"/>
    <property type="match status" value="1"/>
</dbReference>
<dbReference type="SUPFAM" id="SSF48008">
    <property type="entry name" value="GntR ligand-binding domain-like"/>
    <property type="match status" value="1"/>
</dbReference>
<dbReference type="InterPro" id="IPR000524">
    <property type="entry name" value="Tscrpt_reg_HTH_GntR"/>
</dbReference>
<protein>
    <submittedName>
        <fullName evidence="5">Glc operon transcriptional activator</fullName>
    </submittedName>
</protein>
<dbReference type="SMART" id="SM00345">
    <property type="entry name" value="HTH_GNTR"/>
    <property type="match status" value="1"/>
</dbReference>
<accession>A0A2Z2NHY0</accession>
<keyword evidence="1" id="KW-0805">Transcription regulation</keyword>
<dbReference type="GO" id="GO:0003700">
    <property type="term" value="F:DNA-binding transcription factor activity"/>
    <property type="evidence" value="ECO:0007669"/>
    <property type="project" value="InterPro"/>
</dbReference>
<dbReference type="PANTHER" id="PTHR43537">
    <property type="entry name" value="TRANSCRIPTIONAL REGULATOR, GNTR FAMILY"/>
    <property type="match status" value="1"/>
</dbReference>
<evidence type="ECO:0000313" key="6">
    <source>
        <dbReference type="Proteomes" id="UP000250079"/>
    </source>
</evidence>
<name>A0A2Z2NHY0_9GAMM</name>
<evidence type="ECO:0000256" key="3">
    <source>
        <dbReference type="ARBA" id="ARBA00023163"/>
    </source>
</evidence>
<dbReference type="Pfam" id="PF00392">
    <property type="entry name" value="GntR"/>
    <property type="match status" value="1"/>
</dbReference>
<dbReference type="InterPro" id="IPR036388">
    <property type="entry name" value="WH-like_DNA-bd_sf"/>
</dbReference>
<dbReference type="InterPro" id="IPR036390">
    <property type="entry name" value="WH_DNA-bd_sf"/>
</dbReference>
<dbReference type="InterPro" id="IPR011711">
    <property type="entry name" value="GntR_C"/>
</dbReference>
<dbReference type="PANTHER" id="PTHR43537:SF44">
    <property type="entry name" value="GNTR FAMILY REGULATORY PROTEIN"/>
    <property type="match status" value="1"/>
</dbReference>
<evidence type="ECO:0000256" key="1">
    <source>
        <dbReference type="ARBA" id="ARBA00023015"/>
    </source>
</evidence>
<gene>
    <name evidence="5" type="primary">glcC</name>
    <name evidence="5" type="ORF">IMCC3135_03230</name>
</gene>
<proteinExistence type="predicted"/>
<dbReference type="KEGG" id="gai:IMCC3135_03230"/>
<evidence type="ECO:0000259" key="4">
    <source>
        <dbReference type="PROSITE" id="PS50949"/>
    </source>
</evidence>
<keyword evidence="2" id="KW-0238">DNA-binding</keyword>
<organism evidence="5 6">
    <name type="scientific">Granulosicoccus antarcticus IMCC3135</name>
    <dbReference type="NCBI Taxonomy" id="1192854"/>
    <lineage>
        <taxon>Bacteria</taxon>
        <taxon>Pseudomonadati</taxon>
        <taxon>Pseudomonadota</taxon>
        <taxon>Gammaproteobacteria</taxon>
        <taxon>Chromatiales</taxon>
        <taxon>Granulosicoccaceae</taxon>
        <taxon>Granulosicoccus</taxon>
    </lineage>
</organism>
<dbReference type="InterPro" id="IPR008920">
    <property type="entry name" value="TF_FadR/GntR_C"/>
</dbReference>
<feature type="domain" description="HTH gntR-type" evidence="4">
    <location>
        <begin position="87"/>
        <end position="155"/>
    </location>
</feature>
<dbReference type="SMART" id="SM00895">
    <property type="entry name" value="FCD"/>
    <property type="match status" value="1"/>
</dbReference>
<keyword evidence="3" id="KW-0804">Transcription</keyword>
<evidence type="ECO:0000313" key="5">
    <source>
        <dbReference type="EMBL" id="ASJ70759.1"/>
    </source>
</evidence>
<dbReference type="Proteomes" id="UP000250079">
    <property type="component" value="Chromosome"/>
</dbReference>
<dbReference type="PRINTS" id="PR00035">
    <property type="entry name" value="HTHGNTR"/>
</dbReference>
<evidence type="ECO:0000256" key="2">
    <source>
        <dbReference type="ARBA" id="ARBA00023125"/>
    </source>
</evidence>
<dbReference type="CDD" id="cd07377">
    <property type="entry name" value="WHTH_GntR"/>
    <property type="match status" value="1"/>
</dbReference>
<dbReference type="GO" id="GO:0003677">
    <property type="term" value="F:DNA binding"/>
    <property type="evidence" value="ECO:0007669"/>
    <property type="project" value="UniProtKB-KW"/>
</dbReference>
<dbReference type="AlphaFoldDB" id="A0A2Z2NHY0"/>
<dbReference type="PROSITE" id="PS50949">
    <property type="entry name" value="HTH_GNTR"/>
    <property type="match status" value="1"/>
</dbReference>
<reference evidence="5 6" key="1">
    <citation type="submission" date="2016-12" db="EMBL/GenBank/DDBJ databases">
        <authorList>
            <person name="Song W.-J."/>
            <person name="Kurnit D.M."/>
        </authorList>
    </citation>
    <scope>NUCLEOTIDE SEQUENCE [LARGE SCALE GENOMIC DNA]</scope>
    <source>
        <strain evidence="5 6">IMCC3135</strain>
    </source>
</reference>
<dbReference type="SUPFAM" id="SSF46785">
    <property type="entry name" value="Winged helix' DNA-binding domain"/>
    <property type="match status" value="1"/>
</dbReference>
<dbReference type="Gene3D" id="1.20.120.530">
    <property type="entry name" value="GntR ligand-binding domain-like"/>
    <property type="match status" value="1"/>
</dbReference>
<dbReference type="Pfam" id="PF07729">
    <property type="entry name" value="FCD"/>
    <property type="match status" value="1"/>
</dbReference>